<evidence type="ECO:0000313" key="4">
    <source>
        <dbReference type="Proteomes" id="UP000054564"/>
    </source>
</evidence>
<comment type="caution">
    <text evidence="3">The sequence shown here is derived from an EMBL/GenBank/DDBJ whole genome shotgun (WGS) entry which is preliminary data.</text>
</comment>
<keyword evidence="2" id="KW-0732">Signal</keyword>
<evidence type="ECO:0000313" key="3">
    <source>
        <dbReference type="EMBL" id="KNE97324.1"/>
    </source>
</evidence>
<gene>
    <name evidence="3" type="ORF">PSTG_09435</name>
</gene>
<organism evidence="3 4">
    <name type="scientific">Puccinia striiformis f. sp. tritici PST-78</name>
    <dbReference type="NCBI Taxonomy" id="1165861"/>
    <lineage>
        <taxon>Eukaryota</taxon>
        <taxon>Fungi</taxon>
        <taxon>Dikarya</taxon>
        <taxon>Basidiomycota</taxon>
        <taxon>Pucciniomycotina</taxon>
        <taxon>Pucciniomycetes</taxon>
        <taxon>Pucciniales</taxon>
        <taxon>Pucciniaceae</taxon>
        <taxon>Puccinia</taxon>
    </lineage>
</organism>
<feature type="chain" id="PRO_5005549866" description="Secreted protein" evidence="2">
    <location>
        <begin position="23"/>
        <end position="111"/>
    </location>
</feature>
<name>A0A0L0VEA0_9BASI</name>
<feature type="region of interest" description="Disordered" evidence="1">
    <location>
        <begin position="32"/>
        <end position="94"/>
    </location>
</feature>
<evidence type="ECO:0000256" key="2">
    <source>
        <dbReference type="SAM" id="SignalP"/>
    </source>
</evidence>
<evidence type="ECO:0000256" key="1">
    <source>
        <dbReference type="SAM" id="MobiDB-lite"/>
    </source>
</evidence>
<accession>A0A0L0VEA0</accession>
<keyword evidence="4" id="KW-1185">Reference proteome</keyword>
<dbReference type="Proteomes" id="UP000054564">
    <property type="component" value="Unassembled WGS sequence"/>
</dbReference>
<sequence>MTLLAILVTLIASICLLEGLSAAPIAKEPLHVKTRDDQVKPGPSHPGPQARGKTIANPSRQMRPQHAPNIHRLSNLNPPGLLVPTPGSSTRKPLKFTSLGGTVLMYSSEFR</sequence>
<dbReference type="EMBL" id="AJIL01000070">
    <property type="protein sequence ID" value="KNE97324.1"/>
    <property type="molecule type" value="Genomic_DNA"/>
</dbReference>
<dbReference type="AlphaFoldDB" id="A0A0L0VEA0"/>
<evidence type="ECO:0008006" key="5">
    <source>
        <dbReference type="Google" id="ProtNLM"/>
    </source>
</evidence>
<feature type="signal peptide" evidence="2">
    <location>
        <begin position="1"/>
        <end position="22"/>
    </location>
</feature>
<protein>
    <recommendedName>
        <fullName evidence="5">Secreted protein</fullName>
    </recommendedName>
</protein>
<proteinExistence type="predicted"/>
<reference evidence="4" key="1">
    <citation type="submission" date="2014-03" db="EMBL/GenBank/DDBJ databases">
        <title>The Genome Sequence of Puccinia striiformis f. sp. tritici PST-78.</title>
        <authorList>
            <consortium name="The Broad Institute Genome Sequencing Platform"/>
            <person name="Cuomo C."/>
            <person name="Hulbert S."/>
            <person name="Chen X."/>
            <person name="Walker B."/>
            <person name="Young S.K."/>
            <person name="Zeng Q."/>
            <person name="Gargeya S."/>
            <person name="Fitzgerald M."/>
            <person name="Haas B."/>
            <person name="Abouelleil A."/>
            <person name="Alvarado L."/>
            <person name="Arachchi H.M."/>
            <person name="Berlin A.M."/>
            <person name="Chapman S.B."/>
            <person name="Goldberg J."/>
            <person name="Griggs A."/>
            <person name="Gujja S."/>
            <person name="Hansen M."/>
            <person name="Howarth C."/>
            <person name="Imamovic A."/>
            <person name="Larimer J."/>
            <person name="McCowan C."/>
            <person name="Montmayeur A."/>
            <person name="Murphy C."/>
            <person name="Neiman D."/>
            <person name="Pearson M."/>
            <person name="Priest M."/>
            <person name="Roberts A."/>
            <person name="Saif S."/>
            <person name="Shea T."/>
            <person name="Sisk P."/>
            <person name="Sykes S."/>
            <person name="Wortman J."/>
            <person name="Nusbaum C."/>
            <person name="Birren B."/>
        </authorList>
    </citation>
    <scope>NUCLEOTIDE SEQUENCE [LARGE SCALE GENOMIC DNA]</scope>
    <source>
        <strain evidence="4">race PST-78</strain>
    </source>
</reference>